<feature type="region of interest" description="Disordered" evidence="1">
    <location>
        <begin position="130"/>
        <end position="343"/>
    </location>
</feature>
<comment type="caution">
    <text evidence="2">The sequence shown here is derived from an EMBL/GenBank/DDBJ whole genome shotgun (WGS) entry which is preliminary data.</text>
</comment>
<reference evidence="2" key="1">
    <citation type="journal article" date="2021" name="Front. Plant Sci.">
        <title>Chromosome-Scale Genome Assembly for Chinese Sour Jujube and Insights Into Its Genome Evolution and Domestication Signature.</title>
        <authorList>
            <person name="Shen L.-Y."/>
            <person name="Luo H."/>
            <person name="Wang X.-L."/>
            <person name="Wang X.-M."/>
            <person name="Qiu X.-J."/>
            <person name="Liu H."/>
            <person name="Zhou S.-S."/>
            <person name="Jia K.-H."/>
            <person name="Nie S."/>
            <person name="Bao Y.-T."/>
            <person name="Zhang R.-G."/>
            <person name="Yun Q.-Z."/>
            <person name="Chai Y.-H."/>
            <person name="Lu J.-Y."/>
            <person name="Li Y."/>
            <person name="Zhao S.-W."/>
            <person name="Mao J.-F."/>
            <person name="Jia S.-G."/>
            <person name="Mao Y.-M."/>
        </authorList>
    </citation>
    <scope>NUCLEOTIDE SEQUENCE</scope>
    <source>
        <strain evidence="2">AT0</strain>
        <tissue evidence="2">Leaf</tissue>
    </source>
</reference>
<protein>
    <recommendedName>
        <fullName evidence="4">Btz domain-containing protein</fullName>
    </recommendedName>
</protein>
<sequence length="353" mass="40138">MSRREDRDSDSKRHRSRFDREPSPKRSRRDGKPAPERLPSNSNLDFRNHTDQDQKHRRQLQDGLPLGSSLTSDARLDKGAVTKEPDRKSNGLEEGTKHSSNPTEVPRSRSYFQFFTMLLGLFALSHNSHVHVSDTDEHDERGNAGQVGRSSGRGAASERGWWRDSRDQHKERTENKAGTNDTWQQDERAKGDEKDSWNHGGFFEMEADPPPARKRPAFREKKIQAHSESADKASADTVKSSYLDLPSESGKREERGYSGRHLDSSEKPFSGDKAAPYRRETQRTGFLSRERYGGGGDGNYKGRDRYSGGRRGYRSNGTQVEKWKHDLYHEANRSPTPKNEEDQIAKVEALLGS</sequence>
<dbReference type="PANTHER" id="PTHR36364">
    <property type="entry name" value="OS03G0203000 PROTEIN"/>
    <property type="match status" value="1"/>
</dbReference>
<feature type="compositionally biased region" description="Basic and acidic residues" evidence="1">
    <location>
        <begin position="185"/>
        <end position="197"/>
    </location>
</feature>
<feature type="compositionally biased region" description="Basic and acidic residues" evidence="1">
    <location>
        <begin position="18"/>
        <end position="35"/>
    </location>
</feature>
<dbReference type="EMBL" id="JAEACU010000009">
    <property type="protein sequence ID" value="KAH7518108.1"/>
    <property type="molecule type" value="Genomic_DNA"/>
</dbReference>
<evidence type="ECO:0000313" key="2">
    <source>
        <dbReference type="EMBL" id="KAH7518108.1"/>
    </source>
</evidence>
<evidence type="ECO:0000313" key="3">
    <source>
        <dbReference type="Proteomes" id="UP000813462"/>
    </source>
</evidence>
<organism evidence="2 3">
    <name type="scientific">Ziziphus jujuba var. spinosa</name>
    <dbReference type="NCBI Taxonomy" id="714518"/>
    <lineage>
        <taxon>Eukaryota</taxon>
        <taxon>Viridiplantae</taxon>
        <taxon>Streptophyta</taxon>
        <taxon>Embryophyta</taxon>
        <taxon>Tracheophyta</taxon>
        <taxon>Spermatophyta</taxon>
        <taxon>Magnoliopsida</taxon>
        <taxon>eudicotyledons</taxon>
        <taxon>Gunneridae</taxon>
        <taxon>Pentapetalae</taxon>
        <taxon>rosids</taxon>
        <taxon>fabids</taxon>
        <taxon>Rosales</taxon>
        <taxon>Rhamnaceae</taxon>
        <taxon>Paliureae</taxon>
        <taxon>Ziziphus</taxon>
    </lineage>
</organism>
<dbReference type="PANTHER" id="PTHR36364:SF1">
    <property type="entry name" value="OS03G0203000 PROTEIN"/>
    <property type="match status" value="1"/>
</dbReference>
<accession>A0A978UTA8</accession>
<evidence type="ECO:0008006" key="4">
    <source>
        <dbReference type="Google" id="ProtNLM"/>
    </source>
</evidence>
<feature type="compositionally biased region" description="Basic and acidic residues" evidence="1">
    <location>
        <begin position="74"/>
        <end position="97"/>
    </location>
</feature>
<evidence type="ECO:0000256" key="1">
    <source>
        <dbReference type="SAM" id="MobiDB-lite"/>
    </source>
</evidence>
<dbReference type="AlphaFoldDB" id="A0A978UTA8"/>
<gene>
    <name evidence="2" type="ORF">FEM48_Zijuj09G0135600</name>
</gene>
<feature type="region of interest" description="Disordered" evidence="1">
    <location>
        <begin position="1"/>
        <end position="108"/>
    </location>
</feature>
<name>A0A978UTA8_ZIZJJ</name>
<feature type="compositionally biased region" description="Basic and acidic residues" evidence="1">
    <location>
        <begin position="249"/>
        <end position="292"/>
    </location>
</feature>
<feature type="compositionally biased region" description="Basic and acidic residues" evidence="1">
    <location>
        <begin position="131"/>
        <end position="142"/>
    </location>
</feature>
<feature type="compositionally biased region" description="Basic and acidic residues" evidence="1">
    <location>
        <begin position="1"/>
        <end position="11"/>
    </location>
</feature>
<feature type="compositionally biased region" description="Basic and acidic residues" evidence="1">
    <location>
        <begin position="321"/>
        <end position="343"/>
    </location>
</feature>
<feature type="compositionally biased region" description="Basic and acidic residues" evidence="1">
    <location>
        <begin position="160"/>
        <end position="175"/>
    </location>
</feature>
<proteinExistence type="predicted"/>
<dbReference type="Proteomes" id="UP000813462">
    <property type="component" value="Unassembled WGS sequence"/>
</dbReference>
<feature type="compositionally biased region" description="Basic and acidic residues" evidence="1">
    <location>
        <begin position="217"/>
        <end position="234"/>
    </location>
</feature>